<sequence>MGKKGKWIESVRKALTRSPSSKSSARDYHSDHELNVSLDSIQAVRGSKQDSTKISIKDHKKKWLFGRSSRGHRSKGGSISPPAESTTMSAYFGTGQGEDEQNQQAFAVAAAAATAAQAAIAAAQAAAAIVRLRASFYEDKSTEERAAIKIQSVFRSYLARRALRALKGLVRLQALVRGHAVRRQAAITLGCMQALVKVQALVRGRRVRTSEVGQMVQMQLWRRRQQKMRQPSRKSISLADHAQDIWKSYNRQPQEAGMKLGNSYKVSDSQADHWGWNWLDRWMAVRPWEKRNKELSSLNRIEDHAKIKEFKATWKKEDSDLVYQVDTLAPNQSTAAPQLHSPYNYPSPSRMLNMKVDQTQIKHMINQTQTTTNFTSHIRNLEDQGVVVPSGRSAAAAPTLAKNGAPPYPVFAKFDKSSAATISYSRDDENIFDFPLSIPNYMALTQSARAKIRPLTTPRERPGTPDRDPIKPTMKRLSFSRSNSPVKTHSTSQQAVRGVAGAHGSLSIPISNAEVEAALEHYNNIPSNPHLHHHYYIQRP</sequence>
<evidence type="ECO:0000313" key="2">
    <source>
        <dbReference type="Proteomes" id="UP001162992"/>
    </source>
</evidence>
<protein>
    <submittedName>
        <fullName evidence="1">Uncharacterized protein</fullName>
    </submittedName>
</protein>
<dbReference type="EMBL" id="CM055104">
    <property type="protein sequence ID" value="KAJ7532354.1"/>
    <property type="molecule type" value="Genomic_DNA"/>
</dbReference>
<reference evidence="2" key="1">
    <citation type="journal article" date="2024" name="Proc. Natl. Acad. Sci. U.S.A.">
        <title>Extraordinary preservation of gene collinearity over three hundred million years revealed in homosporous lycophytes.</title>
        <authorList>
            <person name="Li C."/>
            <person name="Wickell D."/>
            <person name="Kuo L.Y."/>
            <person name="Chen X."/>
            <person name="Nie B."/>
            <person name="Liao X."/>
            <person name="Peng D."/>
            <person name="Ji J."/>
            <person name="Jenkins J."/>
            <person name="Williams M."/>
            <person name="Shu S."/>
            <person name="Plott C."/>
            <person name="Barry K."/>
            <person name="Rajasekar S."/>
            <person name="Grimwood J."/>
            <person name="Han X."/>
            <person name="Sun S."/>
            <person name="Hou Z."/>
            <person name="He W."/>
            <person name="Dai G."/>
            <person name="Sun C."/>
            <person name="Schmutz J."/>
            <person name="Leebens-Mack J.H."/>
            <person name="Li F.W."/>
            <person name="Wang L."/>
        </authorList>
    </citation>
    <scope>NUCLEOTIDE SEQUENCE [LARGE SCALE GENOMIC DNA]</scope>
    <source>
        <strain evidence="2">cv. PW_Plant_1</strain>
    </source>
</reference>
<gene>
    <name evidence="1" type="ORF">O6H91_13G000300</name>
</gene>
<keyword evidence="2" id="KW-1185">Reference proteome</keyword>
<dbReference type="Proteomes" id="UP001162992">
    <property type="component" value="Chromosome 13"/>
</dbReference>
<comment type="caution">
    <text evidence="1">The sequence shown here is derived from an EMBL/GenBank/DDBJ whole genome shotgun (WGS) entry which is preliminary data.</text>
</comment>
<proteinExistence type="predicted"/>
<organism evidence="1 2">
    <name type="scientific">Diphasiastrum complanatum</name>
    <name type="common">Issler's clubmoss</name>
    <name type="synonym">Lycopodium complanatum</name>
    <dbReference type="NCBI Taxonomy" id="34168"/>
    <lineage>
        <taxon>Eukaryota</taxon>
        <taxon>Viridiplantae</taxon>
        <taxon>Streptophyta</taxon>
        <taxon>Embryophyta</taxon>
        <taxon>Tracheophyta</taxon>
        <taxon>Lycopodiopsida</taxon>
        <taxon>Lycopodiales</taxon>
        <taxon>Lycopodiaceae</taxon>
        <taxon>Lycopodioideae</taxon>
        <taxon>Diphasiastrum</taxon>
    </lineage>
</organism>
<evidence type="ECO:0000313" key="1">
    <source>
        <dbReference type="EMBL" id="KAJ7532354.1"/>
    </source>
</evidence>
<name>A0ACC2BRH3_DIPCM</name>
<accession>A0ACC2BRH3</accession>